<keyword evidence="3" id="KW-1185">Reference proteome</keyword>
<dbReference type="EMBL" id="BLAL01000262">
    <property type="protein sequence ID" value="GES98070.1"/>
    <property type="molecule type" value="Genomic_DNA"/>
</dbReference>
<dbReference type="Proteomes" id="UP000247702">
    <property type="component" value="Unassembled WGS sequence"/>
</dbReference>
<organism evidence="1 3">
    <name type="scientific">Rhizophagus clarus</name>
    <dbReference type="NCBI Taxonomy" id="94130"/>
    <lineage>
        <taxon>Eukaryota</taxon>
        <taxon>Fungi</taxon>
        <taxon>Fungi incertae sedis</taxon>
        <taxon>Mucoromycota</taxon>
        <taxon>Glomeromycotina</taxon>
        <taxon>Glomeromycetes</taxon>
        <taxon>Glomerales</taxon>
        <taxon>Glomeraceae</taxon>
        <taxon>Rhizophagus</taxon>
    </lineage>
</organism>
<comment type="caution">
    <text evidence="1">The sequence shown here is derived from an EMBL/GenBank/DDBJ whole genome shotgun (WGS) entry which is preliminary data.</text>
</comment>
<gene>
    <name evidence="2" type="ORF">RCL2_002462900</name>
    <name evidence="1" type="ORF">RclHR1_01610020</name>
</gene>
<sequence length="182" mass="20429">MSTNNSPNNISSNIVYESNSQTIATQAYDTYTSFNNSISDQPLSNTYLQQPNVAYNHQQQYDNSNNNPYTIHQQPGIPNNNDAIDSNQNYHHNYQQPMSNVASDNNVPISSDNHHAVHALSNHINQQPTPNNISPPQFHYDQNQNNLPQSNILPLLNSHSINIYSPQTTIIIMPTTNSGNQN</sequence>
<protein>
    <submittedName>
        <fullName evidence="1">Uncharacterized protein</fullName>
    </submittedName>
</protein>
<proteinExistence type="predicted"/>
<name>A0A2Z6QUF4_9GLOM</name>
<evidence type="ECO:0000313" key="2">
    <source>
        <dbReference type="EMBL" id="GES98070.1"/>
    </source>
</evidence>
<dbReference type="AlphaFoldDB" id="A0A2Z6QUF4"/>
<reference evidence="1 3" key="1">
    <citation type="submission" date="2017-11" db="EMBL/GenBank/DDBJ databases">
        <title>The genome of Rhizophagus clarus HR1 reveals common genetic basis of auxotrophy among arbuscular mycorrhizal fungi.</title>
        <authorList>
            <person name="Kobayashi Y."/>
        </authorList>
    </citation>
    <scope>NUCLEOTIDE SEQUENCE [LARGE SCALE GENOMIC DNA]</scope>
    <source>
        <strain evidence="1 3">HR1</strain>
    </source>
</reference>
<dbReference type="Proteomes" id="UP000615446">
    <property type="component" value="Unassembled WGS sequence"/>
</dbReference>
<reference evidence="2" key="2">
    <citation type="submission" date="2019-10" db="EMBL/GenBank/DDBJ databases">
        <title>Conservation and host-specific expression of non-tandemly repeated heterogenous ribosome RNA gene in arbuscular mycorrhizal fungi.</title>
        <authorList>
            <person name="Maeda T."/>
            <person name="Kobayashi Y."/>
            <person name="Nakagawa T."/>
            <person name="Ezawa T."/>
            <person name="Yamaguchi K."/>
            <person name="Bino T."/>
            <person name="Nishimoto Y."/>
            <person name="Shigenobu S."/>
            <person name="Kawaguchi M."/>
        </authorList>
    </citation>
    <scope>NUCLEOTIDE SEQUENCE</scope>
    <source>
        <strain evidence="2">HR1</strain>
    </source>
</reference>
<accession>A0A2Z6QUF4</accession>
<evidence type="ECO:0000313" key="3">
    <source>
        <dbReference type="Proteomes" id="UP000247702"/>
    </source>
</evidence>
<dbReference type="OrthoDB" id="2430093at2759"/>
<evidence type="ECO:0000313" key="1">
    <source>
        <dbReference type="EMBL" id="GBB89429.1"/>
    </source>
</evidence>
<dbReference type="EMBL" id="BEXD01000680">
    <property type="protein sequence ID" value="GBB89429.1"/>
    <property type="molecule type" value="Genomic_DNA"/>
</dbReference>